<dbReference type="InterPro" id="IPR036291">
    <property type="entry name" value="NAD(P)-bd_dom_sf"/>
</dbReference>
<proteinExistence type="predicted"/>
<dbReference type="Gene3D" id="3.30.360.10">
    <property type="entry name" value="Dihydrodipicolinate Reductase, domain 2"/>
    <property type="match status" value="1"/>
</dbReference>
<dbReference type="PANTHER" id="PTHR43818">
    <property type="entry name" value="BCDNA.GH03377"/>
    <property type="match status" value="1"/>
</dbReference>
<dbReference type="InterPro" id="IPR006311">
    <property type="entry name" value="TAT_signal"/>
</dbReference>
<dbReference type="InterPro" id="IPR008354">
    <property type="entry name" value="Glc-Fru_OxRdtase_bac"/>
</dbReference>
<dbReference type="RefSeq" id="WP_176267657.1">
    <property type="nucleotide sequence ID" value="NZ_JABWGV010000003.1"/>
</dbReference>
<gene>
    <name evidence="4" type="ORF">HUV48_10170</name>
</gene>
<dbReference type="Gene3D" id="3.40.50.720">
    <property type="entry name" value="NAD(P)-binding Rossmann-like Domain"/>
    <property type="match status" value="1"/>
</dbReference>
<evidence type="ECO:0000259" key="2">
    <source>
        <dbReference type="Pfam" id="PF01408"/>
    </source>
</evidence>
<name>A0A850H5C4_9SPHN</name>
<organism evidence="4 5">
    <name type="scientific">Qipengyuania atrilutea</name>
    <dbReference type="NCBI Taxonomy" id="2744473"/>
    <lineage>
        <taxon>Bacteria</taxon>
        <taxon>Pseudomonadati</taxon>
        <taxon>Pseudomonadota</taxon>
        <taxon>Alphaproteobacteria</taxon>
        <taxon>Sphingomonadales</taxon>
        <taxon>Erythrobacteraceae</taxon>
        <taxon>Qipengyuania</taxon>
    </lineage>
</organism>
<comment type="caution">
    <text evidence="4">The sequence shown here is derived from an EMBL/GenBank/DDBJ whole genome shotgun (WGS) entry which is preliminary data.</text>
</comment>
<dbReference type="AlphaFoldDB" id="A0A850H5C4"/>
<reference evidence="4 5" key="1">
    <citation type="submission" date="2020-06" db="EMBL/GenBank/DDBJ databases">
        <title>Altererythrobacter sp. HHU K3-1.</title>
        <authorList>
            <person name="Zhang D."/>
            <person name="Xue H."/>
        </authorList>
    </citation>
    <scope>NUCLEOTIDE SEQUENCE [LARGE SCALE GENOMIC DNA]</scope>
    <source>
        <strain evidence="4 5">HHU K3-1</strain>
    </source>
</reference>
<dbReference type="InterPro" id="IPR000683">
    <property type="entry name" value="Gfo/Idh/MocA-like_OxRdtase_N"/>
</dbReference>
<protein>
    <submittedName>
        <fullName evidence="4">Gfo/Idh/MocA family oxidoreductase</fullName>
    </submittedName>
</protein>
<dbReference type="InterPro" id="IPR055170">
    <property type="entry name" value="GFO_IDH_MocA-like_dom"/>
</dbReference>
<dbReference type="InterPro" id="IPR050463">
    <property type="entry name" value="Gfo/Idh/MocA_oxidrdct_glycsds"/>
</dbReference>
<keyword evidence="5" id="KW-1185">Reference proteome</keyword>
<dbReference type="GO" id="GO:0000166">
    <property type="term" value="F:nucleotide binding"/>
    <property type="evidence" value="ECO:0007669"/>
    <property type="project" value="InterPro"/>
</dbReference>
<evidence type="ECO:0000313" key="4">
    <source>
        <dbReference type="EMBL" id="NVD45372.1"/>
    </source>
</evidence>
<dbReference type="GO" id="GO:0016491">
    <property type="term" value="F:oxidoreductase activity"/>
    <property type="evidence" value="ECO:0007669"/>
    <property type="project" value="UniProtKB-KW"/>
</dbReference>
<dbReference type="SUPFAM" id="SSF55347">
    <property type="entry name" value="Glyceraldehyde-3-phosphate dehydrogenase-like, C-terminal domain"/>
    <property type="match status" value="1"/>
</dbReference>
<dbReference type="EMBL" id="JABWGV010000003">
    <property type="protein sequence ID" value="NVD45372.1"/>
    <property type="molecule type" value="Genomic_DNA"/>
</dbReference>
<evidence type="ECO:0000259" key="3">
    <source>
        <dbReference type="Pfam" id="PF22725"/>
    </source>
</evidence>
<dbReference type="PRINTS" id="PR01775">
    <property type="entry name" value="GLFROXRDTASE"/>
</dbReference>
<dbReference type="Proteomes" id="UP000561438">
    <property type="component" value="Unassembled WGS sequence"/>
</dbReference>
<evidence type="ECO:0000256" key="1">
    <source>
        <dbReference type="ARBA" id="ARBA00023002"/>
    </source>
</evidence>
<dbReference type="Pfam" id="PF22725">
    <property type="entry name" value="GFO_IDH_MocA_C3"/>
    <property type="match status" value="1"/>
</dbReference>
<dbReference type="PROSITE" id="PS51318">
    <property type="entry name" value="TAT"/>
    <property type="match status" value="1"/>
</dbReference>
<accession>A0A850H5C4</accession>
<feature type="domain" description="Gfo/Idh/MocA-like oxidoreductase N-terminal" evidence="2">
    <location>
        <begin position="64"/>
        <end position="187"/>
    </location>
</feature>
<evidence type="ECO:0000313" key="5">
    <source>
        <dbReference type="Proteomes" id="UP000561438"/>
    </source>
</evidence>
<feature type="domain" description="GFO/IDH/MocA-like oxidoreductase" evidence="3">
    <location>
        <begin position="197"/>
        <end position="319"/>
    </location>
</feature>
<keyword evidence="1" id="KW-0560">Oxidoreductase</keyword>
<sequence length="406" mass="43734">MRDISLTRRRLIEVSGGAAAATMIAANQAAFAQGGGPRAVGQPMPNGVELPETPPRAKSPDSVGIAIVGLGDYALKQIMPRVDQTDRVHIAALVSGNPDKLREVGEAYGVPRSSRYSYDNFASIAQNEDVDAVYIILPSGLHAEWAERAFAAGKHVMSEKPMALSTQECERMIAAGRRANRKLMIGYRCHFEPYNLKAMELMREGAVGTPRLFRTEHSYRAGPTTPSENWRFNRALAGGGPLEDYGIYGLQAALYLSGEMPESISGTTFQPANDPRFAEIFAHTAAQLRFPSGAVAQIATSYDSAGRNMAEARGTTGSLSMEPATGYSGNTLEVTSGGNTQSYDPGESTVQFARMLDHFADAIRDGTEIITPGEMGLRDLALMEAIYASAKTGRTVKIGRNGRYEL</sequence>
<dbReference type="SUPFAM" id="SSF51735">
    <property type="entry name" value="NAD(P)-binding Rossmann-fold domains"/>
    <property type="match status" value="1"/>
</dbReference>
<dbReference type="PANTHER" id="PTHR43818:SF11">
    <property type="entry name" value="BCDNA.GH03377"/>
    <property type="match status" value="1"/>
</dbReference>
<dbReference type="Pfam" id="PF01408">
    <property type="entry name" value="GFO_IDH_MocA"/>
    <property type="match status" value="1"/>
</dbReference>